<dbReference type="InterPro" id="IPR015955">
    <property type="entry name" value="Lactate_DH/Glyco_Ohase_4_C"/>
</dbReference>
<evidence type="ECO:0000256" key="8">
    <source>
        <dbReference type="ARBA" id="ARBA00023295"/>
    </source>
</evidence>
<dbReference type="EMBL" id="CP048286">
    <property type="protein sequence ID" value="QHW31407.1"/>
    <property type="molecule type" value="Genomic_DNA"/>
</dbReference>
<dbReference type="SUPFAM" id="SSF51735">
    <property type="entry name" value="NAD(P)-binding Rossmann-fold domains"/>
    <property type="match status" value="1"/>
</dbReference>
<dbReference type="Pfam" id="PF11975">
    <property type="entry name" value="Glyco_hydro_4C"/>
    <property type="match status" value="1"/>
</dbReference>
<keyword evidence="4 12" id="KW-0378">Hydrolase</keyword>
<dbReference type="GO" id="GO:0005975">
    <property type="term" value="P:carbohydrate metabolic process"/>
    <property type="evidence" value="ECO:0007669"/>
    <property type="project" value="InterPro"/>
</dbReference>
<dbReference type="CDD" id="cd05297">
    <property type="entry name" value="GH4_alpha_glucosidase_galactosidase"/>
    <property type="match status" value="1"/>
</dbReference>
<dbReference type="GO" id="GO:0016616">
    <property type="term" value="F:oxidoreductase activity, acting on the CH-OH group of donors, NAD or NADP as acceptor"/>
    <property type="evidence" value="ECO:0007669"/>
    <property type="project" value="InterPro"/>
</dbReference>
<organism evidence="14 15">
    <name type="scientific">Paenibacillus rhizovicinus</name>
    <dbReference type="NCBI Taxonomy" id="2704463"/>
    <lineage>
        <taxon>Bacteria</taxon>
        <taxon>Bacillati</taxon>
        <taxon>Bacillota</taxon>
        <taxon>Bacilli</taxon>
        <taxon>Bacillales</taxon>
        <taxon>Paenibacillaceae</taxon>
        <taxon>Paenibacillus</taxon>
    </lineage>
</organism>
<feature type="binding site" evidence="10">
    <location>
        <position position="170"/>
    </location>
    <ligand>
        <name>Mn(2+)</name>
        <dbReference type="ChEBI" id="CHEBI:29035"/>
    </ligand>
</feature>
<dbReference type="InterPro" id="IPR036291">
    <property type="entry name" value="NAD(P)-bd_dom_sf"/>
</dbReference>
<evidence type="ECO:0000256" key="4">
    <source>
        <dbReference type="ARBA" id="ARBA00022801"/>
    </source>
</evidence>
<dbReference type="SUPFAM" id="SSF56327">
    <property type="entry name" value="LDH C-terminal domain-like"/>
    <property type="match status" value="1"/>
</dbReference>
<dbReference type="InterPro" id="IPR022616">
    <property type="entry name" value="Glyco_hydro_4_C"/>
</dbReference>
<keyword evidence="8 12" id="KW-0326">Glycosidase</keyword>
<evidence type="ECO:0000259" key="13">
    <source>
        <dbReference type="Pfam" id="PF11975"/>
    </source>
</evidence>
<evidence type="ECO:0000256" key="12">
    <source>
        <dbReference type="RuleBase" id="RU361152"/>
    </source>
</evidence>
<dbReference type="Proteomes" id="UP000479114">
    <property type="component" value="Chromosome"/>
</dbReference>
<keyword evidence="10" id="KW-0170">Cobalt</keyword>
<evidence type="ECO:0000256" key="10">
    <source>
        <dbReference type="PIRSR" id="PIRSR601088-3"/>
    </source>
</evidence>
<dbReference type="PANTHER" id="PTHR32092">
    <property type="entry name" value="6-PHOSPHO-BETA-GLUCOSIDASE-RELATED"/>
    <property type="match status" value="1"/>
</dbReference>
<dbReference type="PRINTS" id="PR00732">
    <property type="entry name" value="GLHYDRLASE4"/>
</dbReference>
<evidence type="ECO:0000313" key="14">
    <source>
        <dbReference type="EMBL" id="QHW31407.1"/>
    </source>
</evidence>
<dbReference type="InterPro" id="IPR053715">
    <property type="entry name" value="GH4_Enzyme_sf"/>
</dbReference>
<evidence type="ECO:0000256" key="9">
    <source>
        <dbReference type="PIRSR" id="PIRSR601088-2"/>
    </source>
</evidence>
<dbReference type="Gene3D" id="3.90.1820.10">
    <property type="entry name" value="AglA-like glucosidase"/>
    <property type="match status" value="1"/>
</dbReference>
<keyword evidence="10" id="KW-0408">Iron</keyword>
<evidence type="ECO:0000256" key="5">
    <source>
        <dbReference type="ARBA" id="ARBA00023027"/>
    </source>
</evidence>
<name>A0A6C0NYV8_9BACL</name>
<dbReference type="Pfam" id="PF02056">
    <property type="entry name" value="Glyco_hydro_4"/>
    <property type="match status" value="1"/>
</dbReference>
<keyword evidence="5 12" id="KW-0520">NAD</keyword>
<evidence type="ECO:0000256" key="2">
    <source>
        <dbReference type="ARBA" id="ARBA00010141"/>
    </source>
</evidence>
<protein>
    <submittedName>
        <fullName evidence="14">Alpha-galactosidase</fullName>
        <ecNumber evidence="14">3.2.1.22</ecNumber>
    </submittedName>
</protein>
<dbReference type="PANTHER" id="PTHR32092:SF6">
    <property type="entry name" value="ALPHA-GALACTOSIDASE"/>
    <property type="match status" value="1"/>
</dbReference>
<reference evidence="14 15" key="1">
    <citation type="submission" date="2020-02" db="EMBL/GenBank/DDBJ databases">
        <title>Paenibacillus sp. nov., isolated from rhizosphere soil of tomato.</title>
        <authorList>
            <person name="Weon H.-Y."/>
            <person name="Lee S.A."/>
        </authorList>
    </citation>
    <scope>NUCLEOTIDE SEQUENCE [LARGE SCALE GENOMIC DNA]</scope>
    <source>
        <strain evidence="14 15">14171R-81</strain>
    </source>
</reference>
<comment type="cofactor">
    <cofactor evidence="1">
        <name>Mn(2+)</name>
        <dbReference type="ChEBI" id="CHEBI:29035"/>
    </cofactor>
</comment>
<dbReference type="InterPro" id="IPR001088">
    <property type="entry name" value="Glyco_hydro_4"/>
</dbReference>
<feature type="domain" description="Glycosyl hydrolase family 4 C-terminal" evidence="13">
    <location>
        <begin position="195"/>
        <end position="411"/>
    </location>
</feature>
<feature type="binding site" evidence="9">
    <location>
        <position position="149"/>
    </location>
    <ligand>
        <name>substrate</name>
    </ligand>
</feature>
<dbReference type="NCBIfam" id="NF011657">
    <property type="entry name" value="PRK15076.1"/>
    <property type="match status" value="1"/>
</dbReference>
<evidence type="ECO:0000256" key="1">
    <source>
        <dbReference type="ARBA" id="ARBA00001936"/>
    </source>
</evidence>
<accession>A0A6C0NYV8</accession>
<keyword evidence="15" id="KW-1185">Reference proteome</keyword>
<evidence type="ECO:0000256" key="3">
    <source>
        <dbReference type="ARBA" id="ARBA00022723"/>
    </source>
</evidence>
<gene>
    <name evidence="14" type="primary">melA</name>
    <name evidence="14" type="ORF">GZH47_11505</name>
</gene>
<evidence type="ECO:0000256" key="11">
    <source>
        <dbReference type="PIRSR" id="PIRSR601088-4"/>
    </source>
</evidence>
<comment type="cofactor">
    <cofactor evidence="12">
        <name>NAD(+)</name>
        <dbReference type="ChEBI" id="CHEBI:57540"/>
    </cofactor>
    <text evidence="12">Binds 1 NAD(+) per subunit.</text>
</comment>
<keyword evidence="3 10" id="KW-0479">Metal-binding</keyword>
<feature type="site" description="Increases basicity of active site Tyr" evidence="11">
    <location>
        <position position="111"/>
    </location>
</feature>
<feature type="binding site" evidence="10">
    <location>
        <position position="200"/>
    </location>
    <ligand>
        <name>Mn(2+)</name>
        <dbReference type="ChEBI" id="CHEBI:29035"/>
    </ligand>
</feature>
<keyword evidence="7" id="KW-0119">Carbohydrate metabolism</keyword>
<dbReference type="EC" id="3.2.1.22" evidence="14"/>
<evidence type="ECO:0000256" key="6">
    <source>
        <dbReference type="ARBA" id="ARBA00023211"/>
    </source>
</evidence>
<keyword evidence="10" id="KW-0533">Nickel</keyword>
<dbReference type="AlphaFoldDB" id="A0A6C0NYV8"/>
<dbReference type="GO" id="GO:0046872">
    <property type="term" value="F:metal ion binding"/>
    <property type="evidence" value="ECO:0007669"/>
    <property type="project" value="UniProtKB-KW"/>
</dbReference>
<proteinExistence type="inferred from homology"/>
<comment type="similarity">
    <text evidence="2 12">Belongs to the glycosyl hydrolase 4 family.</text>
</comment>
<evidence type="ECO:0000313" key="15">
    <source>
        <dbReference type="Proteomes" id="UP000479114"/>
    </source>
</evidence>
<evidence type="ECO:0000256" key="7">
    <source>
        <dbReference type="ARBA" id="ARBA00023277"/>
    </source>
</evidence>
<keyword evidence="6 10" id="KW-0464">Manganese</keyword>
<sequence>MTAKIAFIGAGSLVFTKNLVRDLLTFPAFQDSTISLMDIDSGRLAFAKAAVENIIAAGEYRDVKLETTTNREEALQGANGVLCTIMVGDLDVYRHDVEIPKKYGVDINIGDTRGPAGIFRFLRTLPAMLDIARDIERICPDAIFLNYSNPMAMLCRAMQGETKVRITGLCHSVQGTASMLAGWIGAPMEEITYTCAGINHQAFYLDFKRNGENVYPLIRDAVKNNPAVYNEEIVRNEMFLHLDYYVTESSGHNSEYNAWFRKRPDLIERYCTHGTGWNPGEYGAIVKYGERMKNNWQQQMEEWRDRPIDLARGEEYASYIFNAVFGDGTLFKFNGNVRNFGLIDNLPEGACVEVPVLASRSGLSPIHVGKLPDHLAILVNTSARCEELAVEGALTGDKRKIFQAIAFDPLTSAVLSLQEIQEMVDELFEANRGWLPQFEGNELINS</sequence>
<dbReference type="GO" id="GO:0004557">
    <property type="term" value="F:alpha-galactosidase activity"/>
    <property type="evidence" value="ECO:0007669"/>
    <property type="project" value="UniProtKB-EC"/>
</dbReference>
<dbReference type="KEGG" id="prz:GZH47_11505"/>
<dbReference type="RefSeq" id="WP_162640215.1">
    <property type="nucleotide sequence ID" value="NZ_CP048286.1"/>
</dbReference>